<dbReference type="InterPro" id="IPR000524">
    <property type="entry name" value="Tscrpt_reg_HTH_GntR"/>
</dbReference>
<dbReference type="PANTHER" id="PTHR43537">
    <property type="entry name" value="TRANSCRIPTIONAL REGULATOR, GNTR FAMILY"/>
    <property type="match status" value="1"/>
</dbReference>
<accession>A0A1H2V2R7</accession>
<evidence type="ECO:0000259" key="4">
    <source>
        <dbReference type="PROSITE" id="PS50949"/>
    </source>
</evidence>
<dbReference type="Gene3D" id="1.10.10.10">
    <property type="entry name" value="Winged helix-like DNA-binding domain superfamily/Winged helix DNA-binding domain"/>
    <property type="match status" value="1"/>
</dbReference>
<dbReference type="PROSITE" id="PS50949">
    <property type="entry name" value="HTH_GNTR"/>
    <property type="match status" value="1"/>
</dbReference>
<organism evidence="5 6">
    <name type="scientific">Allgaiera indica</name>
    <dbReference type="NCBI Taxonomy" id="765699"/>
    <lineage>
        <taxon>Bacteria</taxon>
        <taxon>Pseudomonadati</taxon>
        <taxon>Pseudomonadota</taxon>
        <taxon>Alphaproteobacteria</taxon>
        <taxon>Rhodobacterales</taxon>
        <taxon>Paracoccaceae</taxon>
        <taxon>Allgaiera</taxon>
    </lineage>
</organism>
<protein>
    <submittedName>
        <fullName evidence="5">Transcriptional regulator, GntR family</fullName>
    </submittedName>
</protein>
<keyword evidence="6" id="KW-1185">Reference proteome</keyword>
<dbReference type="PRINTS" id="PR00035">
    <property type="entry name" value="HTHGNTR"/>
</dbReference>
<dbReference type="SMART" id="SM00895">
    <property type="entry name" value="FCD"/>
    <property type="match status" value="1"/>
</dbReference>
<evidence type="ECO:0000256" key="3">
    <source>
        <dbReference type="ARBA" id="ARBA00023163"/>
    </source>
</evidence>
<dbReference type="Pfam" id="PF00392">
    <property type="entry name" value="GntR"/>
    <property type="match status" value="1"/>
</dbReference>
<keyword evidence="2" id="KW-0238">DNA-binding</keyword>
<dbReference type="InterPro" id="IPR036388">
    <property type="entry name" value="WH-like_DNA-bd_sf"/>
</dbReference>
<gene>
    <name evidence="5" type="ORF">SAMN05444006_105141</name>
</gene>
<keyword evidence="3" id="KW-0804">Transcription</keyword>
<dbReference type="Pfam" id="PF07729">
    <property type="entry name" value="FCD"/>
    <property type="match status" value="1"/>
</dbReference>
<dbReference type="InterPro" id="IPR008920">
    <property type="entry name" value="TF_FadR/GntR_C"/>
</dbReference>
<dbReference type="PANTHER" id="PTHR43537:SF5">
    <property type="entry name" value="UXU OPERON TRANSCRIPTIONAL REGULATOR"/>
    <property type="match status" value="1"/>
</dbReference>
<dbReference type="RefSeq" id="WP_051646095.1">
    <property type="nucleotide sequence ID" value="NZ_BNAB01000004.1"/>
</dbReference>
<dbReference type="SUPFAM" id="SSF46785">
    <property type="entry name" value="Winged helix' DNA-binding domain"/>
    <property type="match status" value="1"/>
</dbReference>
<dbReference type="InterPro" id="IPR011711">
    <property type="entry name" value="GntR_C"/>
</dbReference>
<name>A0A1H2V2R7_9RHOB</name>
<sequence>MSADAQKALTKLRRLITSSTLGEGGQLPTERALAGQLGIGRRALRAALEVLEEEGLLWRRQGKGTFIGQPPDPHGQIAADIVRVADAAAIMEARICVEPALAALAAARASTEDIAQMRRLVDHIAMTPDTEAAELWDGALHRMIARVAGNPILLTAFQLIDEVRIREDWQALRDRARSPESMHLSDTEHRAVIDAIEAGDGARARRRMEAHLRRLAGTLDDRAQEAAQ</sequence>
<dbReference type="Proteomes" id="UP000199541">
    <property type="component" value="Unassembled WGS sequence"/>
</dbReference>
<dbReference type="InterPro" id="IPR036390">
    <property type="entry name" value="WH_DNA-bd_sf"/>
</dbReference>
<evidence type="ECO:0000256" key="1">
    <source>
        <dbReference type="ARBA" id="ARBA00023015"/>
    </source>
</evidence>
<proteinExistence type="predicted"/>
<evidence type="ECO:0000256" key="2">
    <source>
        <dbReference type="ARBA" id="ARBA00023125"/>
    </source>
</evidence>
<dbReference type="Gene3D" id="1.20.120.530">
    <property type="entry name" value="GntR ligand-binding domain-like"/>
    <property type="match status" value="1"/>
</dbReference>
<evidence type="ECO:0000313" key="6">
    <source>
        <dbReference type="Proteomes" id="UP000199541"/>
    </source>
</evidence>
<comment type="caution">
    <text evidence="5">The sequence shown here is derived from an EMBL/GenBank/DDBJ whole genome shotgun (WGS) entry which is preliminary data.</text>
</comment>
<dbReference type="SMART" id="SM00345">
    <property type="entry name" value="HTH_GNTR"/>
    <property type="match status" value="1"/>
</dbReference>
<dbReference type="SUPFAM" id="SSF48008">
    <property type="entry name" value="GntR ligand-binding domain-like"/>
    <property type="match status" value="1"/>
</dbReference>
<keyword evidence="1" id="KW-0805">Transcription regulation</keyword>
<reference evidence="5 6" key="1">
    <citation type="submission" date="2016-10" db="EMBL/GenBank/DDBJ databases">
        <authorList>
            <person name="Varghese N."/>
            <person name="Submissions S."/>
        </authorList>
    </citation>
    <scope>NUCLEOTIDE SEQUENCE [LARGE SCALE GENOMIC DNA]</scope>
    <source>
        <strain evidence="5 6">DSM 24802</strain>
    </source>
</reference>
<evidence type="ECO:0000313" key="5">
    <source>
        <dbReference type="EMBL" id="SDW62575.1"/>
    </source>
</evidence>
<feature type="domain" description="HTH gntR-type" evidence="4">
    <location>
        <begin position="2"/>
        <end position="70"/>
    </location>
</feature>
<dbReference type="EMBL" id="FNOB01000005">
    <property type="protein sequence ID" value="SDW62575.1"/>
    <property type="molecule type" value="Genomic_DNA"/>
</dbReference>